<evidence type="ECO:0000256" key="2">
    <source>
        <dbReference type="SAM" id="SignalP"/>
    </source>
</evidence>
<feature type="transmembrane region" description="Helical" evidence="1">
    <location>
        <begin position="36"/>
        <end position="53"/>
    </location>
</feature>
<gene>
    <name evidence="3" type="ORF">SAMN05421795_102665</name>
</gene>
<organism evidence="3 4">
    <name type="scientific">Phaeovulum vinaykumarii</name>
    <dbReference type="NCBI Taxonomy" id="407234"/>
    <lineage>
        <taxon>Bacteria</taxon>
        <taxon>Pseudomonadati</taxon>
        <taxon>Pseudomonadota</taxon>
        <taxon>Alphaproteobacteria</taxon>
        <taxon>Rhodobacterales</taxon>
        <taxon>Paracoccaceae</taxon>
        <taxon>Phaeovulum</taxon>
    </lineage>
</organism>
<evidence type="ECO:0008006" key="5">
    <source>
        <dbReference type="Google" id="ProtNLM"/>
    </source>
</evidence>
<dbReference type="Proteomes" id="UP000186098">
    <property type="component" value="Unassembled WGS sequence"/>
</dbReference>
<reference evidence="4" key="1">
    <citation type="submission" date="2017-01" db="EMBL/GenBank/DDBJ databases">
        <authorList>
            <person name="Varghese N."/>
            <person name="Submissions S."/>
        </authorList>
    </citation>
    <scope>NUCLEOTIDE SEQUENCE [LARGE SCALE GENOMIC DNA]</scope>
    <source>
        <strain evidence="4">DSM 18714</strain>
    </source>
</reference>
<dbReference type="InterPro" id="IPR047784">
    <property type="entry name" value="TrgA"/>
</dbReference>
<evidence type="ECO:0000256" key="1">
    <source>
        <dbReference type="SAM" id="Phobius"/>
    </source>
</evidence>
<name>A0A1N7L7S3_9RHOB</name>
<evidence type="ECO:0000313" key="4">
    <source>
        <dbReference type="Proteomes" id="UP000186098"/>
    </source>
</evidence>
<proteinExistence type="predicted"/>
<keyword evidence="4" id="KW-1185">Reference proteome</keyword>
<dbReference type="OrthoDB" id="7869508at2"/>
<feature type="transmembrane region" description="Helical" evidence="1">
    <location>
        <begin position="123"/>
        <end position="142"/>
    </location>
</feature>
<feature type="signal peptide" evidence="2">
    <location>
        <begin position="1"/>
        <end position="20"/>
    </location>
</feature>
<keyword evidence="1" id="KW-1133">Transmembrane helix</keyword>
<dbReference type="AlphaFoldDB" id="A0A1N7L7S3"/>
<dbReference type="RefSeq" id="WP_076364593.1">
    <property type="nucleotide sequence ID" value="NZ_FTOM01000002.1"/>
</dbReference>
<protein>
    <recommendedName>
        <fullName evidence="5">Tellurium resistance protein</fullName>
    </recommendedName>
</protein>
<dbReference type="EMBL" id="FTOM01000002">
    <property type="protein sequence ID" value="SIS69912.1"/>
    <property type="molecule type" value="Genomic_DNA"/>
</dbReference>
<accession>A0A1N7L7S3</accession>
<keyword evidence="2" id="KW-0732">Signal</keyword>
<dbReference type="STRING" id="407234.SAMN05421795_102665"/>
<sequence>MPTAAKLVAALLMAATGASAAEIVVLAMAEVRNVSWLPGFVALVGLFMGWTLTGDRVGRGYLGAVSMGLQGMVMTVLGALLGVSFAEMIALALRRRYDAPMEALVDVVGLALRFSEYLRDPRVLAMLLAGGIVTGVAAEWAARRWR</sequence>
<evidence type="ECO:0000313" key="3">
    <source>
        <dbReference type="EMBL" id="SIS69912.1"/>
    </source>
</evidence>
<dbReference type="NCBIfam" id="NF033773">
    <property type="entry name" value="tellur_TrgA"/>
    <property type="match status" value="1"/>
</dbReference>
<keyword evidence="1" id="KW-0472">Membrane</keyword>
<keyword evidence="1" id="KW-0812">Transmembrane</keyword>
<feature type="chain" id="PRO_5012410667" description="Tellurium resistance protein" evidence="2">
    <location>
        <begin position="21"/>
        <end position="146"/>
    </location>
</feature>